<keyword evidence="1" id="KW-0175">Coiled coil</keyword>
<dbReference type="Proteomes" id="UP000515697">
    <property type="component" value="Chromosome PVSEL_13"/>
</dbReference>
<dbReference type="VEuPathDB" id="PlasmoDB:PVVCY_1300320"/>
<feature type="transmembrane region" description="Helical" evidence="2">
    <location>
        <begin position="227"/>
        <end position="254"/>
    </location>
</feature>
<feature type="transmembrane region" description="Helical" evidence="2">
    <location>
        <begin position="49"/>
        <end position="64"/>
    </location>
</feature>
<dbReference type="AlphaFoldDB" id="A0A6V7T9S3"/>
<feature type="transmembrane region" description="Helical" evidence="2">
    <location>
        <begin position="260"/>
        <end position="284"/>
    </location>
</feature>
<keyword evidence="2" id="KW-0812">Transmembrane</keyword>
<evidence type="ECO:0000313" key="3">
    <source>
        <dbReference type="EMBL" id="CAD2110893.1"/>
    </source>
</evidence>
<dbReference type="VEuPathDB" id="PlasmoDB:PVLDE_1300700"/>
<proteinExistence type="predicted"/>
<feature type="transmembrane region" description="Helical" evidence="2">
    <location>
        <begin position="76"/>
        <end position="97"/>
    </location>
</feature>
<feature type="coiled-coil region" evidence="1">
    <location>
        <begin position="191"/>
        <end position="218"/>
    </location>
</feature>
<evidence type="ECO:0000256" key="2">
    <source>
        <dbReference type="SAM" id="Phobius"/>
    </source>
</evidence>
<feature type="transmembrane region" description="Helical" evidence="2">
    <location>
        <begin position="338"/>
        <end position="357"/>
    </location>
</feature>
<dbReference type="VEuPathDB" id="PlasmoDB:PVPCR_1300620"/>
<evidence type="ECO:0000313" key="4">
    <source>
        <dbReference type="Proteomes" id="UP000515697"/>
    </source>
</evidence>
<reference evidence="3 4" key="1">
    <citation type="submission" date="2020-08" db="EMBL/GenBank/DDBJ databases">
        <authorList>
            <person name="Ramaprasad A."/>
        </authorList>
    </citation>
    <scope>NUCLEOTIDE SEQUENCE [LARGE SCALE GENOMIC DNA]</scope>
</reference>
<dbReference type="VEuPathDB" id="PlasmoDB:PVBDA_1300450"/>
<organism evidence="3 4">
    <name type="scientific">Plasmodium vinckei</name>
    <dbReference type="NCBI Taxonomy" id="5860"/>
    <lineage>
        <taxon>Eukaryota</taxon>
        <taxon>Sar</taxon>
        <taxon>Alveolata</taxon>
        <taxon>Apicomplexa</taxon>
        <taxon>Aconoidasida</taxon>
        <taxon>Haemosporida</taxon>
        <taxon>Plasmodiidae</taxon>
        <taxon>Plasmodium</taxon>
        <taxon>Plasmodium (Vinckeia)</taxon>
    </lineage>
</organism>
<gene>
    <name evidence="3" type="ORF">PVSEL_1300460</name>
</gene>
<evidence type="ECO:0000256" key="1">
    <source>
        <dbReference type="SAM" id="Coils"/>
    </source>
</evidence>
<feature type="transmembrane region" description="Helical" evidence="2">
    <location>
        <begin position="163"/>
        <end position="183"/>
    </location>
</feature>
<evidence type="ECO:0008006" key="5">
    <source>
        <dbReference type="Google" id="ProtNLM"/>
    </source>
</evidence>
<keyword evidence="2" id="KW-0472">Membrane</keyword>
<sequence>MDSYERKKKELYLKRKELNIYYHPLKTIKLFFLELRNIILNAYEKNKKYNKIGLLVISIILLLLKIRHKNAYLNNLIIYIEVIIWWMSLGILSSVGLGCGMHSGVLFLFPHVYFICSTSEYCNSLNFDSRINMWNSLLTTGNYFECLSKGDGNVTLFKLFMKIYPYCFIWGVGTALGELPPYMTSFYASKAKLYDDDYEEFEKDIKEGKRNIVTAMKKWMIDFIKKYGSISVFLLSCWPNIMFDLCGICCGHFLMPFEKFFIPLVLGKAVVKTIFQAFFLIFIFSNNYKGMQLAILKKTLSILPLHYLFPNLNMANIESFIDENISILKHGKKTQSKMSFMFLFNIFFFLVIIFFFISCINQIAQKYQKVRTKKKTYNLDEEELKKLTNNDDMREKKKKK</sequence>
<accession>A0A6V7T9S3</accession>
<dbReference type="VEuPathDB" id="PlasmoDB:PVSEL_1300460"/>
<protein>
    <recommendedName>
        <fullName evidence="5">Vacuole membrane protein 1</fullName>
    </recommendedName>
</protein>
<name>A0A6V7T9S3_PLAVN</name>
<dbReference type="EMBL" id="LR865434">
    <property type="protein sequence ID" value="CAD2110893.1"/>
    <property type="molecule type" value="Genomic_DNA"/>
</dbReference>
<keyword evidence="2" id="KW-1133">Transmembrane helix</keyword>